<proteinExistence type="predicted"/>
<accession>A0ABT7MDI1</accession>
<keyword evidence="3" id="KW-1185">Reference proteome</keyword>
<organism evidence="2 3">
    <name type="scientific">Actinomycetospora termitidis</name>
    <dbReference type="NCBI Taxonomy" id="3053470"/>
    <lineage>
        <taxon>Bacteria</taxon>
        <taxon>Bacillati</taxon>
        <taxon>Actinomycetota</taxon>
        <taxon>Actinomycetes</taxon>
        <taxon>Pseudonocardiales</taxon>
        <taxon>Pseudonocardiaceae</taxon>
        <taxon>Actinomycetospora</taxon>
    </lineage>
</organism>
<evidence type="ECO:0000313" key="3">
    <source>
        <dbReference type="Proteomes" id="UP001231924"/>
    </source>
</evidence>
<dbReference type="RefSeq" id="WP_286055257.1">
    <property type="nucleotide sequence ID" value="NZ_JASVWF010000005.1"/>
</dbReference>
<keyword evidence="1" id="KW-0812">Transmembrane</keyword>
<feature type="transmembrane region" description="Helical" evidence="1">
    <location>
        <begin position="34"/>
        <end position="54"/>
    </location>
</feature>
<name>A0ABT7MDI1_9PSEU</name>
<gene>
    <name evidence="2" type="ORF">QRT03_22315</name>
</gene>
<dbReference type="NCBIfam" id="TIGR03943">
    <property type="entry name" value="TIGR03943 family putative permease subunit"/>
    <property type="match status" value="1"/>
</dbReference>
<evidence type="ECO:0000256" key="1">
    <source>
        <dbReference type="SAM" id="Phobius"/>
    </source>
</evidence>
<keyword evidence="1" id="KW-1133">Transmembrane helix</keyword>
<dbReference type="Proteomes" id="UP001231924">
    <property type="component" value="Unassembled WGS sequence"/>
</dbReference>
<reference evidence="2 3" key="1">
    <citation type="submission" date="2023-06" db="EMBL/GenBank/DDBJ databases">
        <title>Actinomycetospora Odt1-22.</title>
        <authorList>
            <person name="Supong K."/>
        </authorList>
    </citation>
    <scope>NUCLEOTIDE SEQUENCE [LARGE SCALE GENOMIC DNA]</scope>
    <source>
        <strain evidence="2 3">Odt1-22</strain>
    </source>
</reference>
<protein>
    <submittedName>
        <fullName evidence="2">TIGR03943 family protein</fullName>
    </submittedName>
</protein>
<sequence>MTREVRNALLVFVGAVLVLIVADGTVLHYVRPGMAPLVAAAGVVVVGLALLDVVRDLRRSGPEDGPVEHDHGSGRSAWLLLVPVLVVLLAAPPSLGSDAVDLAGSRTVAVGRAPEEPLPPGEAPDVPVVDLVARAAAAPDGGALAGRDVTLIGFVVPARAGPGVDLARLVISCCAADASPVRVRLDDPRGVVGGPGSGADRWVAARVRLVPGTATRESGFVPTVTVVDAVEVAEPTPAYEY</sequence>
<dbReference type="InterPro" id="IPR015402">
    <property type="entry name" value="DUF1980"/>
</dbReference>
<comment type="caution">
    <text evidence="2">The sequence shown here is derived from an EMBL/GenBank/DDBJ whole genome shotgun (WGS) entry which is preliminary data.</text>
</comment>
<dbReference type="EMBL" id="JASVWF010000005">
    <property type="protein sequence ID" value="MDL5158720.1"/>
    <property type="molecule type" value="Genomic_DNA"/>
</dbReference>
<evidence type="ECO:0000313" key="2">
    <source>
        <dbReference type="EMBL" id="MDL5158720.1"/>
    </source>
</evidence>
<keyword evidence="1" id="KW-0472">Membrane</keyword>